<dbReference type="STRING" id="414703.SAMN04488125_107200"/>
<sequence length="616" mass="69384">MEAIEKKHYHLAIIHLENWLLLDRGNAEPRRQLIGALINVGRFEDANRYIIESLRDDPHSLRMRLMLASNYKKIGNDVQAVDCAKESIKLFPNKVEAYILLAQILIEKEAFAAALMILRDGLAAVDDRPPLNLLAAAVALKLGSFSESSQYAYQAYADLNSRNFKKFEAVERSLSVDFADMLGMLSVKSSGLWPRYWLATQQNRGSAALAQLTPQLMLQQLPMHADFISIPGDIASPLRDTIDSLRAVRKIKFSYPQSISDAHKSILSAGIASKQRFVEVSLNQVAPSDLPALYDLLRWSNWILMNVRTANLEQRVAAIDSLQKLEIDYRKFDDHIIAINSRQDKLLGESIQHEARYPLPIDKDSYISDDEAVAEVKQAIEAKKPFSLLRIGDGEGYVLGFDDTTTTDEIEKITRFWFGHNKISPTDVRNIRAGLVSAIRSADVIGMHFQSNIGNKFGMPRRHVSEYLLWNGYAKFCSANVHHNTLYEDRFDEILSNQDFVGLITPRAVEPFVRERFNVGRVITYFVPEEVRYAEDKEKVDAHYPDVFAKISKEISVPYQGAIFLVGAGVLGKLYCDTIKKKGGIAIDIGGVFDIWAGHKRVAGALKKIKSKINPE</sequence>
<dbReference type="InterPro" id="IPR011990">
    <property type="entry name" value="TPR-like_helical_dom_sf"/>
</dbReference>
<gene>
    <name evidence="2" type="ORF">SAMN04488125_107200</name>
</gene>
<protein>
    <recommendedName>
        <fullName evidence="1">GT-D fold-like domain-containing protein</fullName>
    </recommendedName>
</protein>
<dbReference type="Proteomes" id="UP000198804">
    <property type="component" value="Unassembled WGS sequence"/>
</dbReference>
<name>A0A1I4ECT1_9HYPH</name>
<dbReference type="Pfam" id="PF22882">
    <property type="entry name" value="GT-D-like"/>
    <property type="match status" value="1"/>
</dbReference>
<accession>A0A1I4ECT1</accession>
<dbReference type="AlphaFoldDB" id="A0A1I4ECT1"/>
<dbReference type="SUPFAM" id="SSF48452">
    <property type="entry name" value="TPR-like"/>
    <property type="match status" value="1"/>
</dbReference>
<dbReference type="Gene3D" id="1.25.40.10">
    <property type="entry name" value="Tetratricopeptide repeat domain"/>
    <property type="match status" value="1"/>
</dbReference>
<organism evidence="2 3">
    <name type="scientific">Methylorubrum salsuginis</name>
    <dbReference type="NCBI Taxonomy" id="414703"/>
    <lineage>
        <taxon>Bacteria</taxon>
        <taxon>Pseudomonadati</taxon>
        <taxon>Pseudomonadota</taxon>
        <taxon>Alphaproteobacteria</taxon>
        <taxon>Hyphomicrobiales</taxon>
        <taxon>Methylobacteriaceae</taxon>
        <taxon>Methylorubrum</taxon>
    </lineage>
</organism>
<keyword evidence="3" id="KW-1185">Reference proteome</keyword>
<dbReference type="InterPro" id="IPR055171">
    <property type="entry name" value="GT-D-like"/>
</dbReference>
<evidence type="ECO:0000313" key="2">
    <source>
        <dbReference type="EMBL" id="SFL03063.1"/>
    </source>
</evidence>
<feature type="domain" description="GT-D fold-like" evidence="1">
    <location>
        <begin position="370"/>
        <end position="594"/>
    </location>
</feature>
<evidence type="ECO:0000259" key="1">
    <source>
        <dbReference type="Pfam" id="PF22882"/>
    </source>
</evidence>
<proteinExistence type="predicted"/>
<dbReference type="EMBL" id="FOSV01000007">
    <property type="protein sequence ID" value="SFL03063.1"/>
    <property type="molecule type" value="Genomic_DNA"/>
</dbReference>
<reference evidence="3" key="1">
    <citation type="submission" date="2016-10" db="EMBL/GenBank/DDBJ databases">
        <authorList>
            <person name="Varghese N."/>
            <person name="Submissions S."/>
        </authorList>
    </citation>
    <scope>NUCLEOTIDE SEQUENCE [LARGE SCALE GENOMIC DNA]</scope>
    <source>
        <strain evidence="3">CGMCC 1.6474</strain>
    </source>
</reference>
<evidence type="ECO:0000313" key="3">
    <source>
        <dbReference type="Proteomes" id="UP000198804"/>
    </source>
</evidence>